<accession>A0A4D5S138</accession>
<evidence type="ECO:0000313" key="1">
    <source>
        <dbReference type="EMBL" id="MOY42636.1"/>
    </source>
</evidence>
<proteinExistence type="predicted"/>
<sequence>MCDSAQGGHVLLCSIFVLAASVKTFCVGAIERFVGDLLAFCFGNAWVCRTYFAVARECIGLTEPALVDVPQPLTCDRRGDDLMPVILKGGSSTEVQTRAEF</sequence>
<dbReference type="AlphaFoldDB" id="A0A4D5S138"/>
<protein>
    <submittedName>
        <fullName evidence="1">Putative secreted protein</fullName>
    </submittedName>
</protein>
<reference evidence="1" key="1">
    <citation type="submission" date="2019-04" db="EMBL/GenBank/DDBJ databases">
        <title>An insight into the mialome of Ixodes scapularis.</title>
        <authorList>
            <person name="Ribeiro J.M."/>
            <person name="Mather T.N."/>
            <person name="Karim S."/>
        </authorList>
    </citation>
    <scope>NUCLEOTIDE SEQUENCE</scope>
</reference>
<organism evidence="1">
    <name type="scientific">Ixodes scapularis</name>
    <name type="common">Black-legged tick</name>
    <name type="synonym">Deer tick</name>
    <dbReference type="NCBI Taxonomy" id="6945"/>
    <lineage>
        <taxon>Eukaryota</taxon>
        <taxon>Metazoa</taxon>
        <taxon>Ecdysozoa</taxon>
        <taxon>Arthropoda</taxon>
        <taxon>Chelicerata</taxon>
        <taxon>Arachnida</taxon>
        <taxon>Acari</taxon>
        <taxon>Parasitiformes</taxon>
        <taxon>Ixodida</taxon>
        <taxon>Ixodoidea</taxon>
        <taxon>Ixodidae</taxon>
        <taxon>Ixodinae</taxon>
        <taxon>Ixodes</taxon>
    </lineage>
</organism>
<dbReference type="EMBL" id="GHJT01008665">
    <property type="protein sequence ID" value="MOY42636.1"/>
    <property type="molecule type" value="Transcribed_RNA"/>
</dbReference>
<name>A0A4D5S138_IXOSC</name>